<evidence type="ECO:0000313" key="2">
    <source>
        <dbReference type="EMBL" id="KAA6379350.1"/>
    </source>
</evidence>
<sequence length="563" mass="63428">MEQKLYSVLEIVCRHVDDHQLFLLICRISKTAKRIAKANFIALTFNHTKVNEEFLARFGRRWENLQRLNLSYTQVSNNVISILQSSIPTLTHVNFTGCKLNDEFSMSFRTLLASQTKLTSFDFSETTLTEMFYTTIAATPVSTSRSVPLICSIIAQNCPNLKHPKKSAPFARDTKRPSVFLTRDLSFANCLDFSDDMTNYLLRLLTPTFSAILTKLDLTNCVSITDLSLAIISMSCPQIEELRVWGCREISNSGVSCIAHYSRRLKILDLTGCLKLNDVACQFISGVQVSDELVRLQYRQLINRIEEGPNAAVSEAAQRAKNFKSGINEKGIKIISGVKSATKTSSKANISSAARGAPKILPPTQASPKVTLSPKQQQRIYDIQDENQEQNDNRSAKVDERKQENISPNGFSMTKEYGCHDLQTLLIGKIQLTNKALACLVDGCPLISHLDIHSTMSDIDANGIVQYIPMFSVLRPKLVKRIVEQQKVEEDNQIKEEKEQKEKEQKEDEKKEEEQKISKEEEALEYPDGSQFLLELGGMPKVNGCSRRLKKVYPNIGLSFIQL</sequence>
<dbReference type="InterPro" id="IPR006553">
    <property type="entry name" value="Leu-rich_rpt_Cys-con_subtyp"/>
</dbReference>
<evidence type="ECO:0000256" key="1">
    <source>
        <dbReference type="SAM" id="MobiDB-lite"/>
    </source>
</evidence>
<dbReference type="AlphaFoldDB" id="A0A5J4VA89"/>
<evidence type="ECO:0008006" key="4">
    <source>
        <dbReference type="Google" id="ProtNLM"/>
    </source>
</evidence>
<dbReference type="GO" id="GO:0019005">
    <property type="term" value="C:SCF ubiquitin ligase complex"/>
    <property type="evidence" value="ECO:0007669"/>
    <property type="project" value="TreeGrafter"/>
</dbReference>
<dbReference type="Gene3D" id="3.80.10.10">
    <property type="entry name" value="Ribonuclease Inhibitor"/>
    <property type="match status" value="3"/>
</dbReference>
<evidence type="ECO:0000313" key="3">
    <source>
        <dbReference type="Proteomes" id="UP000324800"/>
    </source>
</evidence>
<reference evidence="2 3" key="1">
    <citation type="submission" date="2019-03" db="EMBL/GenBank/DDBJ databases">
        <title>Single cell metagenomics reveals metabolic interactions within the superorganism composed of flagellate Streblomastix strix and complex community of Bacteroidetes bacteria on its surface.</title>
        <authorList>
            <person name="Treitli S.C."/>
            <person name="Kolisko M."/>
            <person name="Husnik F."/>
            <person name="Keeling P."/>
            <person name="Hampl V."/>
        </authorList>
    </citation>
    <scope>NUCLEOTIDE SEQUENCE [LARGE SCALE GENOMIC DNA]</scope>
    <source>
        <strain evidence="2">ST1C</strain>
    </source>
</reference>
<dbReference type="EMBL" id="SNRW01008552">
    <property type="protein sequence ID" value="KAA6379350.1"/>
    <property type="molecule type" value="Genomic_DNA"/>
</dbReference>
<dbReference type="GO" id="GO:0031146">
    <property type="term" value="P:SCF-dependent proteasomal ubiquitin-dependent protein catabolic process"/>
    <property type="evidence" value="ECO:0007669"/>
    <property type="project" value="TreeGrafter"/>
</dbReference>
<gene>
    <name evidence="2" type="ORF">EZS28_025123</name>
</gene>
<organism evidence="2 3">
    <name type="scientific">Streblomastix strix</name>
    <dbReference type="NCBI Taxonomy" id="222440"/>
    <lineage>
        <taxon>Eukaryota</taxon>
        <taxon>Metamonada</taxon>
        <taxon>Preaxostyla</taxon>
        <taxon>Oxymonadida</taxon>
        <taxon>Streblomastigidae</taxon>
        <taxon>Streblomastix</taxon>
    </lineage>
</organism>
<feature type="compositionally biased region" description="Polar residues" evidence="1">
    <location>
        <begin position="364"/>
        <end position="379"/>
    </location>
</feature>
<proteinExistence type="predicted"/>
<protein>
    <recommendedName>
        <fullName evidence="4">RNI-like protein</fullName>
    </recommendedName>
</protein>
<dbReference type="Proteomes" id="UP000324800">
    <property type="component" value="Unassembled WGS sequence"/>
</dbReference>
<dbReference type="PANTHER" id="PTHR13318">
    <property type="entry name" value="PARTNER OF PAIRED, ISOFORM B-RELATED"/>
    <property type="match status" value="1"/>
</dbReference>
<feature type="region of interest" description="Disordered" evidence="1">
    <location>
        <begin position="490"/>
        <end position="524"/>
    </location>
</feature>
<feature type="region of interest" description="Disordered" evidence="1">
    <location>
        <begin position="347"/>
        <end position="411"/>
    </location>
</feature>
<dbReference type="SMART" id="SM00367">
    <property type="entry name" value="LRR_CC"/>
    <property type="match status" value="4"/>
</dbReference>
<feature type="compositionally biased region" description="Basic and acidic residues" evidence="1">
    <location>
        <begin position="391"/>
        <end position="404"/>
    </location>
</feature>
<name>A0A5J4VA89_9EUKA</name>
<dbReference type="InterPro" id="IPR032675">
    <property type="entry name" value="LRR_dom_sf"/>
</dbReference>
<comment type="caution">
    <text evidence="2">The sequence shown here is derived from an EMBL/GenBank/DDBJ whole genome shotgun (WGS) entry which is preliminary data.</text>
</comment>
<dbReference type="OrthoDB" id="550575at2759"/>
<dbReference type="SUPFAM" id="SSF52047">
    <property type="entry name" value="RNI-like"/>
    <property type="match status" value="1"/>
</dbReference>
<accession>A0A5J4VA89</accession>
<feature type="compositionally biased region" description="Basic and acidic residues" evidence="1">
    <location>
        <begin position="490"/>
        <end position="521"/>
    </location>
</feature>